<dbReference type="EMBL" id="BAAARW010000016">
    <property type="protein sequence ID" value="GAA2428609.1"/>
    <property type="molecule type" value="Genomic_DNA"/>
</dbReference>
<protein>
    <recommendedName>
        <fullName evidence="3">Trehalose-phosphatase</fullName>
    </recommendedName>
</protein>
<dbReference type="InterPro" id="IPR036412">
    <property type="entry name" value="HAD-like_sf"/>
</dbReference>
<dbReference type="SUPFAM" id="SSF56784">
    <property type="entry name" value="HAD-like"/>
    <property type="match status" value="1"/>
</dbReference>
<evidence type="ECO:0008006" key="3">
    <source>
        <dbReference type="Google" id="ProtNLM"/>
    </source>
</evidence>
<accession>A0ABP5WJ77</accession>
<dbReference type="Proteomes" id="UP001501231">
    <property type="component" value="Unassembled WGS sequence"/>
</dbReference>
<keyword evidence="2" id="KW-1185">Reference proteome</keyword>
<comment type="caution">
    <text evidence="1">The sequence shown here is derived from an EMBL/GenBank/DDBJ whole genome shotgun (WGS) entry which is preliminary data.</text>
</comment>
<evidence type="ECO:0000313" key="2">
    <source>
        <dbReference type="Proteomes" id="UP001501231"/>
    </source>
</evidence>
<name>A0ABP5WJ77_9ACTN</name>
<gene>
    <name evidence="1" type="ORF">GCM10010191_47160</name>
</gene>
<reference evidence="2" key="1">
    <citation type="journal article" date="2019" name="Int. J. Syst. Evol. Microbiol.">
        <title>The Global Catalogue of Microorganisms (GCM) 10K type strain sequencing project: providing services to taxonomists for standard genome sequencing and annotation.</title>
        <authorList>
            <consortium name="The Broad Institute Genomics Platform"/>
            <consortium name="The Broad Institute Genome Sequencing Center for Infectious Disease"/>
            <person name="Wu L."/>
            <person name="Ma J."/>
        </authorList>
    </citation>
    <scope>NUCLEOTIDE SEQUENCE [LARGE SCALE GENOMIC DNA]</scope>
    <source>
        <strain evidence="2">JCM 3325</strain>
    </source>
</reference>
<sequence>MSSVSGELRTRDAPLYTGGDVRSAILTDAGKEGWDALMEHPKRAVVLWDLTGTLVENVPPGGTPRVDPGLREGLLQMGELYGVAGILTGWSVAQVDELDLTVRNCHILGQFGAEHWHNGVRPPLMLPPSGLSTAADKLHKVVKELGLDTRHIHLKAYMLAFRYAEDTDPRVVELLLAPLRKVAEAAGDLTLLHDPGMVRLVPEELDKGISLRRFLERLERIVPREPSAVMVVGDGKPDEAAMDELDRLRAEGVPTLKVGVGEKLRDKVDLFVAGPPQGALALIDAMCAGGAPESDGVVAD</sequence>
<proteinExistence type="predicted"/>
<organism evidence="1 2">
    <name type="scientific">Actinomadura vinacea</name>
    <dbReference type="NCBI Taxonomy" id="115336"/>
    <lineage>
        <taxon>Bacteria</taxon>
        <taxon>Bacillati</taxon>
        <taxon>Actinomycetota</taxon>
        <taxon>Actinomycetes</taxon>
        <taxon>Streptosporangiales</taxon>
        <taxon>Thermomonosporaceae</taxon>
        <taxon>Actinomadura</taxon>
    </lineage>
</organism>
<evidence type="ECO:0000313" key="1">
    <source>
        <dbReference type="EMBL" id="GAA2428609.1"/>
    </source>
</evidence>